<accession>A0ACC2D2E6</accession>
<comment type="caution">
    <text evidence="1">The sequence shown here is derived from an EMBL/GenBank/DDBJ whole genome shotgun (WGS) entry which is preliminary data.</text>
</comment>
<evidence type="ECO:0000313" key="1">
    <source>
        <dbReference type="EMBL" id="KAJ7548422.1"/>
    </source>
</evidence>
<dbReference type="EMBL" id="CM055098">
    <property type="protein sequence ID" value="KAJ7548422.1"/>
    <property type="molecule type" value="Genomic_DNA"/>
</dbReference>
<name>A0ACC2D2E6_DIPCM</name>
<evidence type="ECO:0000313" key="2">
    <source>
        <dbReference type="Proteomes" id="UP001162992"/>
    </source>
</evidence>
<organism evidence="1 2">
    <name type="scientific">Diphasiastrum complanatum</name>
    <name type="common">Issler's clubmoss</name>
    <name type="synonym">Lycopodium complanatum</name>
    <dbReference type="NCBI Taxonomy" id="34168"/>
    <lineage>
        <taxon>Eukaryota</taxon>
        <taxon>Viridiplantae</taxon>
        <taxon>Streptophyta</taxon>
        <taxon>Embryophyta</taxon>
        <taxon>Tracheophyta</taxon>
        <taxon>Lycopodiopsida</taxon>
        <taxon>Lycopodiales</taxon>
        <taxon>Lycopodiaceae</taxon>
        <taxon>Lycopodioideae</taxon>
        <taxon>Diphasiastrum</taxon>
    </lineage>
</organism>
<gene>
    <name evidence="1" type="ORF">O6H91_07G011300</name>
</gene>
<keyword evidence="2" id="KW-1185">Reference proteome</keyword>
<proteinExistence type="predicted"/>
<sequence length="411" mass="46894">MIRSFASRPKSLAGTILSYNHTDVVFAEYGPYWRDTRKMCQLQFFTPKRMEASKHIRIEEAYLMLKSIRHECEGGGAVDIHSHVYGLTRSIMARMVLKKKYFASDSKEAINFEEIVTEHEHLLGVINLGDFIPYIGWLDIQGYKRQMKALRKRLDSFLDRIIREHLDKKLDVSTDASLDFIDVLLSTGSINDHYEHLSVDNIKAVVFNMLAAGTETSAVTIEWALSEILLNPWIQQKAQHELDNVVGRDRKVEEADLPQLKYLQSIVKETFRLHPSTPFLVPHESTEAVQVAGYDIPAKTRLLVNVWAIGRDPSTWERALEFYPERFLSSNIDVRGQDFELLPFGTGRRGCPGLSMGLTTVQLGLAVLLQSFEWSIPSSQKLDMSEEFGLTLPKAFPLRAIAVPRLSDYLY</sequence>
<protein>
    <submittedName>
        <fullName evidence="1">Uncharacterized protein</fullName>
    </submittedName>
</protein>
<reference evidence="2" key="1">
    <citation type="journal article" date="2024" name="Proc. Natl. Acad. Sci. U.S.A.">
        <title>Extraordinary preservation of gene collinearity over three hundred million years revealed in homosporous lycophytes.</title>
        <authorList>
            <person name="Li C."/>
            <person name="Wickell D."/>
            <person name="Kuo L.Y."/>
            <person name="Chen X."/>
            <person name="Nie B."/>
            <person name="Liao X."/>
            <person name="Peng D."/>
            <person name="Ji J."/>
            <person name="Jenkins J."/>
            <person name="Williams M."/>
            <person name="Shu S."/>
            <person name="Plott C."/>
            <person name="Barry K."/>
            <person name="Rajasekar S."/>
            <person name="Grimwood J."/>
            <person name="Han X."/>
            <person name="Sun S."/>
            <person name="Hou Z."/>
            <person name="He W."/>
            <person name="Dai G."/>
            <person name="Sun C."/>
            <person name="Schmutz J."/>
            <person name="Leebens-Mack J.H."/>
            <person name="Li F.W."/>
            <person name="Wang L."/>
        </authorList>
    </citation>
    <scope>NUCLEOTIDE SEQUENCE [LARGE SCALE GENOMIC DNA]</scope>
    <source>
        <strain evidence="2">cv. PW_Plant_1</strain>
    </source>
</reference>
<dbReference type="Proteomes" id="UP001162992">
    <property type="component" value="Chromosome 7"/>
</dbReference>